<keyword evidence="6" id="KW-0333">Golgi apparatus</keyword>
<keyword evidence="10" id="KW-1185">Reference proteome</keyword>
<dbReference type="SUPFAM" id="SSF74788">
    <property type="entry name" value="Cullin repeat-like"/>
    <property type="match status" value="1"/>
</dbReference>
<evidence type="ECO:0000256" key="5">
    <source>
        <dbReference type="ARBA" id="ARBA00022927"/>
    </source>
</evidence>
<name>A0A6G0Z4V6_APHCR</name>
<evidence type="ECO:0000256" key="7">
    <source>
        <dbReference type="ARBA" id="ARBA00023136"/>
    </source>
</evidence>
<keyword evidence="7" id="KW-0472">Membrane</keyword>
<evidence type="ECO:0000313" key="10">
    <source>
        <dbReference type="Proteomes" id="UP000478052"/>
    </source>
</evidence>
<dbReference type="PANTHER" id="PTHR21311:SF0">
    <property type="entry name" value="CONSERVED OLIGOMERIC GOLGI COMPLEX SUBUNIT 8"/>
    <property type="match status" value="1"/>
</dbReference>
<accession>A0A6G0Z4V6</accession>
<proteinExistence type="inferred from homology"/>
<dbReference type="OrthoDB" id="1661054at2759"/>
<reference evidence="9 10" key="1">
    <citation type="submission" date="2019-08" db="EMBL/GenBank/DDBJ databases">
        <title>Whole genome of Aphis craccivora.</title>
        <authorList>
            <person name="Voronova N.V."/>
            <person name="Shulinski R.S."/>
            <person name="Bandarenka Y.V."/>
            <person name="Zhorov D.G."/>
            <person name="Warner D."/>
        </authorList>
    </citation>
    <scope>NUCLEOTIDE SEQUENCE [LARGE SCALE GENOMIC DNA]</scope>
    <source>
        <strain evidence="9">180601</strain>
        <tissue evidence="9">Whole Body</tissue>
    </source>
</reference>
<dbReference type="InterPro" id="IPR016159">
    <property type="entry name" value="Cullin_repeat-like_dom_sf"/>
</dbReference>
<organism evidence="9 10">
    <name type="scientific">Aphis craccivora</name>
    <name type="common">Cowpea aphid</name>
    <dbReference type="NCBI Taxonomy" id="307492"/>
    <lineage>
        <taxon>Eukaryota</taxon>
        <taxon>Metazoa</taxon>
        <taxon>Ecdysozoa</taxon>
        <taxon>Arthropoda</taxon>
        <taxon>Hexapoda</taxon>
        <taxon>Insecta</taxon>
        <taxon>Pterygota</taxon>
        <taxon>Neoptera</taxon>
        <taxon>Paraneoptera</taxon>
        <taxon>Hemiptera</taxon>
        <taxon>Sternorrhyncha</taxon>
        <taxon>Aphidomorpha</taxon>
        <taxon>Aphidoidea</taxon>
        <taxon>Aphididae</taxon>
        <taxon>Aphidini</taxon>
        <taxon>Aphis</taxon>
        <taxon>Aphis</taxon>
    </lineage>
</organism>
<evidence type="ECO:0000256" key="2">
    <source>
        <dbReference type="ARBA" id="ARBA00006419"/>
    </source>
</evidence>
<evidence type="ECO:0000256" key="1">
    <source>
        <dbReference type="ARBA" id="ARBA00004395"/>
    </source>
</evidence>
<keyword evidence="5" id="KW-0653">Protein transport</keyword>
<comment type="caution">
    <text evidence="9">The sequence shown here is derived from an EMBL/GenBank/DDBJ whole genome shotgun (WGS) entry which is preliminary data.</text>
</comment>
<evidence type="ECO:0000256" key="3">
    <source>
        <dbReference type="ARBA" id="ARBA00020983"/>
    </source>
</evidence>
<protein>
    <recommendedName>
        <fullName evidence="3">Conserved oligomeric Golgi complex subunit 8</fullName>
    </recommendedName>
    <alternativeName>
        <fullName evidence="8">Component of oligomeric Golgi complex 8</fullName>
    </alternativeName>
</protein>
<dbReference type="GO" id="GO:0015031">
    <property type="term" value="P:protein transport"/>
    <property type="evidence" value="ECO:0007669"/>
    <property type="project" value="UniProtKB-KW"/>
</dbReference>
<evidence type="ECO:0000256" key="4">
    <source>
        <dbReference type="ARBA" id="ARBA00022448"/>
    </source>
</evidence>
<dbReference type="Proteomes" id="UP000478052">
    <property type="component" value="Unassembled WGS sequence"/>
</dbReference>
<dbReference type="InterPro" id="IPR007255">
    <property type="entry name" value="COG8"/>
</dbReference>
<dbReference type="EMBL" id="VUJU01001373">
    <property type="protein sequence ID" value="KAF0765563.1"/>
    <property type="molecule type" value="Genomic_DNA"/>
</dbReference>
<dbReference type="AlphaFoldDB" id="A0A6G0Z4V6"/>
<evidence type="ECO:0000256" key="6">
    <source>
        <dbReference type="ARBA" id="ARBA00023034"/>
    </source>
</evidence>
<dbReference type="GO" id="GO:0006891">
    <property type="term" value="P:intra-Golgi vesicle-mediated transport"/>
    <property type="evidence" value="ECO:0007669"/>
    <property type="project" value="TreeGrafter"/>
</dbReference>
<evidence type="ECO:0000256" key="8">
    <source>
        <dbReference type="ARBA" id="ARBA00031347"/>
    </source>
</evidence>
<evidence type="ECO:0000313" key="9">
    <source>
        <dbReference type="EMBL" id="KAF0765563.1"/>
    </source>
</evidence>
<sequence length="559" mass="64422">MIWRSDIIFLKLIRVEDAHIMDGQLIDLLFPDGIPDDLKADPNIKNYLDHLGKCTAEELSKEHKSLEDKNAIIVKMVKDLALNNYKTFVKTSHCYESVYNKFDETQHKTITLDNYLLKLKTECQEMLHQWADVKEKRHRNTLAMVWNSRIMHHALELPQLMLSCIQNKLYEEALKLANHAKHLPNNIPTVKLLHDEVEKHRLTLMSALCQELRTDIELPFCMRIVRLLRTLNLINEEQLAVKFLQTRNAWFNSKLENIPDESNSQHLLETIEVSRSCLSNIATQYNLIFCSEDNSSDTGSSKLQFYYSWTNQKVSVCQFISILKKDLPSCRPSSLETIFTQCMYFGQSLGHIGADFRGLIAPVFINVTVKRFSDLLKMTEITWLTDLQTFLKTNIKNVGMNQTHDEVDDIPSPVFEYYPLAKFCNGVMSALNDLGEYAPYAAADEITKCLHTTLHNASCALFSMYYQDDFKNYDEVKISDKKIFGQLCICFSTDVVPYVQRCLHKVYEPASIAAFIGVTTTSLQKENLTYIDSDIINEPIKELLDEFENITILNNISTD</sequence>
<dbReference type="GO" id="GO:0017119">
    <property type="term" value="C:Golgi transport complex"/>
    <property type="evidence" value="ECO:0007669"/>
    <property type="project" value="InterPro"/>
</dbReference>
<gene>
    <name evidence="9" type="ORF">FWK35_00006971</name>
</gene>
<dbReference type="Pfam" id="PF04124">
    <property type="entry name" value="Dor1"/>
    <property type="match status" value="1"/>
</dbReference>
<keyword evidence="4" id="KW-0813">Transport</keyword>
<dbReference type="GO" id="GO:0000139">
    <property type="term" value="C:Golgi membrane"/>
    <property type="evidence" value="ECO:0007669"/>
    <property type="project" value="UniProtKB-SubCell"/>
</dbReference>
<comment type="subcellular location">
    <subcellularLocation>
        <location evidence="1">Golgi apparatus membrane</location>
        <topology evidence="1">Peripheral membrane protein</topology>
    </subcellularLocation>
</comment>
<comment type="similarity">
    <text evidence="2">Belongs to the COG8 family.</text>
</comment>
<dbReference type="PANTHER" id="PTHR21311">
    <property type="entry name" value="CONSERVED OLIGOMERIC GOLGI COMPLEX COMPONENT 8"/>
    <property type="match status" value="1"/>
</dbReference>